<dbReference type="InterPro" id="IPR000073">
    <property type="entry name" value="AB_hydrolase_1"/>
</dbReference>
<dbReference type="Pfam" id="PF12697">
    <property type="entry name" value="Abhydrolase_6"/>
    <property type="match status" value="1"/>
</dbReference>
<dbReference type="Gene3D" id="3.40.50.1820">
    <property type="entry name" value="alpha/beta hydrolase"/>
    <property type="match status" value="1"/>
</dbReference>
<dbReference type="PANTHER" id="PTHR37017">
    <property type="entry name" value="AB HYDROLASE-1 DOMAIN-CONTAINING PROTEIN-RELATED"/>
    <property type="match status" value="1"/>
</dbReference>
<evidence type="ECO:0000259" key="1">
    <source>
        <dbReference type="Pfam" id="PF12697"/>
    </source>
</evidence>
<dbReference type="EMBL" id="JAGINW010000001">
    <property type="protein sequence ID" value="MBP2326604.1"/>
    <property type="molecule type" value="Genomic_DNA"/>
</dbReference>
<name>A0ABS4TRI9_9PSEU</name>
<sequence>MKPTVVLVHGAFAESASWSGVIERLHDRSLNVVAVANPLRSLPGDAAYVRDVLAAIDTPVVLVGHSYGGMVITEAAATSDKVTSLVYVCAFAPDQGESALELSNKFPGGTLGEALTAYPITNGGNEFAIRPDAFHHQFAADVPRTEAAVMSASQRPVTEIALTTGLPTNTPAWRSIPSWFVFSDADLNIPVALHRFMANRASAKATREISGASHALSVSQPEAVTAMILNAVHALAP</sequence>
<dbReference type="Proteomes" id="UP001519332">
    <property type="component" value="Unassembled WGS sequence"/>
</dbReference>
<reference evidence="2 3" key="1">
    <citation type="submission" date="2021-03" db="EMBL/GenBank/DDBJ databases">
        <title>Sequencing the genomes of 1000 actinobacteria strains.</title>
        <authorList>
            <person name="Klenk H.-P."/>
        </authorList>
    </citation>
    <scope>NUCLEOTIDE SEQUENCE [LARGE SCALE GENOMIC DNA]</scope>
    <source>
        <strain evidence="2 3">DSM 46670</strain>
    </source>
</reference>
<dbReference type="PANTHER" id="PTHR37017:SF11">
    <property type="entry name" value="ESTERASE_LIPASE_THIOESTERASE DOMAIN-CONTAINING PROTEIN"/>
    <property type="match status" value="1"/>
</dbReference>
<feature type="domain" description="AB hydrolase-1" evidence="1">
    <location>
        <begin position="5"/>
        <end position="225"/>
    </location>
</feature>
<gene>
    <name evidence="2" type="ORF">JOF56_006989</name>
</gene>
<dbReference type="RefSeq" id="WP_209643653.1">
    <property type="nucleotide sequence ID" value="NZ_JAGINW010000001.1"/>
</dbReference>
<accession>A0ABS4TRI9</accession>
<proteinExistence type="predicted"/>
<keyword evidence="3" id="KW-1185">Reference proteome</keyword>
<protein>
    <submittedName>
        <fullName evidence="2">Pimeloyl-ACP methyl ester carboxylesterase</fullName>
    </submittedName>
</protein>
<comment type="caution">
    <text evidence="2">The sequence shown here is derived from an EMBL/GenBank/DDBJ whole genome shotgun (WGS) entry which is preliminary data.</text>
</comment>
<dbReference type="SUPFAM" id="SSF53474">
    <property type="entry name" value="alpha/beta-Hydrolases"/>
    <property type="match status" value="1"/>
</dbReference>
<dbReference type="InterPro" id="IPR052897">
    <property type="entry name" value="Sec-Metab_Biosynth_Hydrolase"/>
</dbReference>
<dbReference type="InterPro" id="IPR029058">
    <property type="entry name" value="AB_hydrolase_fold"/>
</dbReference>
<organism evidence="2 3">
    <name type="scientific">Kibdelosporangium banguiense</name>
    <dbReference type="NCBI Taxonomy" id="1365924"/>
    <lineage>
        <taxon>Bacteria</taxon>
        <taxon>Bacillati</taxon>
        <taxon>Actinomycetota</taxon>
        <taxon>Actinomycetes</taxon>
        <taxon>Pseudonocardiales</taxon>
        <taxon>Pseudonocardiaceae</taxon>
        <taxon>Kibdelosporangium</taxon>
    </lineage>
</organism>
<evidence type="ECO:0000313" key="2">
    <source>
        <dbReference type="EMBL" id="MBP2326604.1"/>
    </source>
</evidence>
<evidence type="ECO:0000313" key="3">
    <source>
        <dbReference type="Proteomes" id="UP001519332"/>
    </source>
</evidence>